<dbReference type="NCBIfam" id="TIGR03696">
    <property type="entry name" value="Rhs_assc_core"/>
    <property type="match status" value="1"/>
</dbReference>
<feature type="domain" description="Teneurin-like YD-shell" evidence="4">
    <location>
        <begin position="1052"/>
        <end position="1226"/>
    </location>
</feature>
<dbReference type="InterPro" id="IPR006530">
    <property type="entry name" value="YD"/>
</dbReference>
<dbReference type="Pfam" id="PF05593">
    <property type="entry name" value="RHS_repeat"/>
    <property type="match status" value="3"/>
</dbReference>
<evidence type="ECO:0000259" key="3">
    <source>
        <dbReference type="Pfam" id="PF20148"/>
    </source>
</evidence>
<dbReference type="InterPro" id="IPR001826">
    <property type="entry name" value="RHS"/>
</dbReference>
<dbReference type="Proteomes" id="UP000321776">
    <property type="component" value="Unassembled WGS sequence"/>
</dbReference>
<dbReference type="EMBL" id="VOQS01000003">
    <property type="protein sequence ID" value="TXC84654.1"/>
    <property type="molecule type" value="Genomic_DNA"/>
</dbReference>
<dbReference type="InterPro" id="IPR045351">
    <property type="entry name" value="DUF6531"/>
</dbReference>
<dbReference type="InterPro" id="IPR050708">
    <property type="entry name" value="T6SS_VgrG/RHS"/>
</dbReference>
<evidence type="ECO:0000259" key="4">
    <source>
        <dbReference type="Pfam" id="PF25023"/>
    </source>
</evidence>
<dbReference type="NCBIfam" id="TIGR01643">
    <property type="entry name" value="YD_repeat_2x"/>
    <property type="match status" value="8"/>
</dbReference>
<sequence>MCAAAVTSQSAVATEVAIAPLVTFTKEDVGSALEEFDAWLRSVSDGYITLERVKDLANAVPVVSNILSAIDVVMDIKRLIEAEVRDLFDYLNLGIDLIGVIPMPPVMGEFRMGARPLLKLAREELIRSGKAVAEAGGQMIADSIISVLVAHISAKFAGEIDSFVKEIKARVAQLLDDCAAHAQKLLEGLAQIFEGAATGRLFDTSGNYRAADKHLREAGDAFAAHDAGKIADSVWSYLKDGTKVFVKDAANLATRAVNEISPSTNQQLMHMATQARHAIPMVTQKIKGLNSSDVGGMLWLIDALLQAVAKWREKHGGKGAQTVGIKEAGKVEAELKKTEGELETIGKQAKAKHPGPNCKSCSAGRSAGSIGYALGDERFEHEDFMLPGAMPIVWQRTYRSFLDAYDHGELGARWVTPYTTRFDIHAARLVYHDPGGRSIDYPLLKAGDTHDDLGEGVTLAQLDEQWLTVTRGHELMEAYEKHGDAFRLAFIKDRSGNQITLDYTKDHQLSRLIAAQGVIAFSHDGAGRIVEAAHYDSEGVRVGTLATYTYDREGDLVAAADRYGNRREYAYAHHLVTRYTDRTGRGMNLEWDGTGPKARCVREYADDGSNETRLAWHPEIRLVYVTDGLGSMTRHYYDIDGYTYRIVHPDAREEWFYRDANHHVTQRIYPDGTVARFAYDARGNLVEQIRPDGSVVRMEYDTQDQMTAIVDPQGFRWEREYDDKGNVVTQTDPLGRETKYTYNGEGLPTQITDAKGGAKALAYNAYGQLTSYTDCSGKTTQWTYDGHGRLLEATDAAGQSTLYRYGANGQLSAVVKPSGIEIMEHDAEGRLTEHADPSRASTRYGYDAAGRIAYRTDALGQTLAYRYDRLGRLSALEDANHATYRLFYDPVSRLTAEIGFDGKQTRYEYDAASSKLIAIDEAGQLTHLEYDRAGRLARRVAGGDEESFAYDAGGRLAEARNAHCRVQHFYDAVGNLIREHHAYELFGEKRSYVWRHEYDEIGTRIRTQRPDGHTVDWLTYGAGHVHGMMLDGRELVQFERDDLHREIQRNFSSRLEQRTKYDPAGRVAEQRLARENAPGHVAERRYGYDPAGQLTHIDDSRHGPTTYRYDPVGRLLEALSPMAKEQFAFDPANNIGYPSAGASTSNTLPTQIPKTLGNLLRDYAGTHFDYDARGNLTGRRSPGSAQHYQWDAFNRLVGARVDEPAGSREARYFYDPFGRRIARQVDRVQTIFGWDGDTLAFESSGAHSIHFVYEAGSFTPLAQYAGAAVEGIDTPQWNATDRYAPEDDPLMQPPAASAPASALFYHCDQIGTPLMMTDELGDIVWEARYKAWGETIAVDARASHITHVPVHNPIRFQGQQFDDETGLAYNRYRYYDPRTGRYISQEPIGLLGNTNPYQYAPNPTDWIDPRGLKGKKAQASGQACCSPNPCEGKDPAKEARGWQGTAPYKGVDSYQNTVLKRGTVLYSLHPGGAPGYAVTIGSLRQAASSSEKFHDLVQVTPGVDGDGNPRARRTQVRAYFVTKDICVAKGRALANPTFDGVKDDHVYPGGGLQYFIPPSEKVHLTPGIIRNI</sequence>
<feature type="domain" description="RHS protein conserved region" evidence="2">
    <location>
        <begin position="1304"/>
        <end position="1336"/>
    </location>
</feature>
<gene>
    <name evidence="5" type="ORF">FRZ40_30945</name>
</gene>
<dbReference type="InterPro" id="IPR031325">
    <property type="entry name" value="RHS_repeat"/>
</dbReference>
<feature type="domain" description="Teneurin-like YD-shell" evidence="4">
    <location>
        <begin position="823"/>
        <end position="1009"/>
    </location>
</feature>
<name>A0A5C6VJ16_9BURK</name>
<comment type="caution">
    <text evidence="5">The sequence shown here is derived from an EMBL/GenBank/DDBJ whole genome shotgun (WGS) entry which is preliminary data.</text>
</comment>
<evidence type="ECO:0000259" key="2">
    <source>
        <dbReference type="Pfam" id="PF03527"/>
    </source>
</evidence>
<evidence type="ECO:0000313" key="5">
    <source>
        <dbReference type="EMBL" id="TXC84654.1"/>
    </source>
</evidence>
<accession>A0A5C6VJ16</accession>
<dbReference type="Pfam" id="PF25023">
    <property type="entry name" value="TEN_YD-shell"/>
    <property type="match status" value="2"/>
</dbReference>
<feature type="domain" description="DUF6531" evidence="3">
    <location>
        <begin position="370"/>
        <end position="441"/>
    </location>
</feature>
<dbReference type="CDD" id="cd20743">
    <property type="entry name" value="FIX_RhsA-like"/>
    <property type="match status" value="1"/>
</dbReference>
<keyword evidence="1" id="KW-0677">Repeat</keyword>
<dbReference type="InterPro" id="IPR022385">
    <property type="entry name" value="Rhs_assc_core"/>
</dbReference>
<reference evidence="5 6" key="1">
    <citation type="journal article" date="2018" name="Int. J. Syst. Evol. Microbiol.">
        <title>Paraburkholderia azotifigens sp. nov., a nitrogen-fixing bacterium isolated from paddy soil.</title>
        <authorList>
            <person name="Choi G.M."/>
            <person name="Im W.T."/>
        </authorList>
    </citation>
    <scope>NUCLEOTIDE SEQUENCE [LARGE SCALE GENOMIC DNA]</scope>
    <source>
        <strain evidence="5 6">NF 2-5-3</strain>
    </source>
</reference>
<dbReference type="InterPro" id="IPR056823">
    <property type="entry name" value="TEN-like_YD-shell"/>
</dbReference>
<proteinExistence type="predicted"/>
<dbReference type="PANTHER" id="PTHR32305:SF15">
    <property type="entry name" value="PROTEIN RHSA-RELATED"/>
    <property type="match status" value="1"/>
</dbReference>
<evidence type="ECO:0000313" key="6">
    <source>
        <dbReference type="Proteomes" id="UP000321776"/>
    </source>
</evidence>
<dbReference type="PANTHER" id="PTHR32305">
    <property type="match status" value="1"/>
</dbReference>
<evidence type="ECO:0000256" key="1">
    <source>
        <dbReference type="ARBA" id="ARBA00022737"/>
    </source>
</evidence>
<dbReference type="Pfam" id="PF03527">
    <property type="entry name" value="RHS"/>
    <property type="match status" value="1"/>
</dbReference>
<dbReference type="Pfam" id="PF20148">
    <property type="entry name" value="DUF6531"/>
    <property type="match status" value="1"/>
</dbReference>
<organism evidence="5 6">
    <name type="scientific">Paraburkholderia azotifigens</name>
    <dbReference type="NCBI Taxonomy" id="2057004"/>
    <lineage>
        <taxon>Bacteria</taxon>
        <taxon>Pseudomonadati</taxon>
        <taxon>Pseudomonadota</taxon>
        <taxon>Betaproteobacteria</taxon>
        <taxon>Burkholderiales</taxon>
        <taxon>Burkholderiaceae</taxon>
        <taxon>Paraburkholderia</taxon>
    </lineage>
</organism>
<protein>
    <submittedName>
        <fullName evidence="5">RHS repeat protein</fullName>
    </submittedName>
</protein>
<dbReference type="Gene3D" id="2.180.10.10">
    <property type="entry name" value="RHS repeat-associated core"/>
    <property type="match status" value="4"/>
</dbReference>